<gene>
    <name evidence="2" type="ORF">EV379_1262</name>
</gene>
<name>A0A4Q8ALL6_9MICO</name>
<dbReference type="RefSeq" id="WP_130505374.1">
    <property type="nucleotide sequence ID" value="NZ_SHLC01000001.1"/>
</dbReference>
<proteinExistence type="predicted"/>
<evidence type="ECO:0000256" key="1">
    <source>
        <dbReference type="SAM" id="MobiDB-lite"/>
    </source>
</evidence>
<evidence type="ECO:0000313" key="2">
    <source>
        <dbReference type="EMBL" id="RZU64951.1"/>
    </source>
</evidence>
<sequence>MIDTLGKCYGLIRIMRRGDEVYYKAQTWAEHENSRRMIGHYRTLQQACNETHQRLLARGVPGAPEYQYLHGEPTQKSPQQPPR</sequence>
<protein>
    <submittedName>
        <fullName evidence="2">Uncharacterized protein</fullName>
    </submittedName>
</protein>
<organism evidence="2 3">
    <name type="scientific">Microterricola gilva</name>
    <dbReference type="NCBI Taxonomy" id="393267"/>
    <lineage>
        <taxon>Bacteria</taxon>
        <taxon>Bacillati</taxon>
        <taxon>Actinomycetota</taxon>
        <taxon>Actinomycetes</taxon>
        <taxon>Micrococcales</taxon>
        <taxon>Microbacteriaceae</taxon>
        <taxon>Microterricola</taxon>
    </lineage>
</organism>
<evidence type="ECO:0000313" key="3">
    <source>
        <dbReference type="Proteomes" id="UP000291483"/>
    </source>
</evidence>
<dbReference type="Proteomes" id="UP000291483">
    <property type="component" value="Unassembled WGS sequence"/>
</dbReference>
<reference evidence="2 3" key="1">
    <citation type="submission" date="2019-02" db="EMBL/GenBank/DDBJ databases">
        <title>Sequencing the genomes of 1000 actinobacteria strains.</title>
        <authorList>
            <person name="Klenk H.-P."/>
        </authorList>
    </citation>
    <scope>NUCLEOTIDE SEQUENCE [LARGE SCALE GENOMIC DNA]</scope>
    <source>
        <strain evidence="2 3">DSM 18319</strain>
    </source>
</reference>
<dbReference type="OrthoDB" id="5120099at2"/>
<dbReference type="AlphaFoldDB" id="A0A4Q8ALL6"/>
<comment type="caution">
    <text evidence="2">The sequence shown here is derived from an EMBL/GenBank/DDBJ whole genome shotgun (WGS) entry which is preliminary data.</text>
</comment>
<feature type="compositionally biased region" description="Polar residues" evidence="1">
    <location>
        <begin position="74"/>
        <end position="83"/>
    </location>
</feature>
<accession>A0A4Q8ALL6</accession>
<dbReference type="EMBL" id="SHLC01000001">
    <property type="protein sequence ID" value="RZU64951.1"/>
    <property type="molecule type" value="Genomic_DNA"/>
</dbReference>
<feature type="region of interest" description="Disordered" evidence="1">
    <location>
        <begin position="62"/>
        <end position="83"/>
    </location>
</feature>
<keyword evidence="3" id="KW-1185">Reference proteome</keyword>